<proteinExistence type="predicted"/>
<dbReference type="Proteomes" id="UP001371218">
    <property type="component" value="Unassembled WGS sequence"/>
</dbReference>
<evidence type="ECO:0000313" key="3">
    <source>
        <dbReference type="Proteomes" id="UP001371218"/>
    </source>
</evidence>
<evidence type="ECO:0000256" key="1">
    <source>
        <dbReference type="SAM" id="SignalP"/>
    </source>
</evidence>
<name>A0ABU9BX97_9BURK</name>
<accession>A0ABU9BX97</accession>
<dbReference type="EMBL" id="JBBUTG010000030">
    <property type="protein sequence ID" value="MEK8034506.1"/>
    <property type="molecule type" value="Genomic_DNA"/>
</dbReference>
<organism evidence="2 3">
    <name type="scientific">Ideonella lacteola</name>
    <dbReference type="NCBI Taxonomy" id="2984193"/>
    <lineage>
        <taxon>Bacteria</taxon>
        <taxon>Pseudomonadati</taxon>
        <taxon>Pseudomonadota</taxon>
        <taxon>Betaproteobacteria</taxon>
        <taxon>Burkholderiales</taxon>
        <taxon>Sphaerotilaceae</taxon>
        <taxon>Ideonella</taxon>
    </lineage>
</organism>
<keyword evidence="1" id="KW-0732">Signal</keyword>
<protein>
    <recommendedName>
        <fullName evidence="4">HAF repeat-containing protein</fullName>
    </recommendedName>
</protein>
<feature type="signal peptide" evidence="1">
    <location>
        <begin position="1"/>
        <end position="27"/>
    </location>
</feature>
<comment type="caution">
    <text evidence="2">The sequence shown here is derived from an EMBL/GenBank/DDBJ whole genome shotgun (WGS) entry which is preliminary data.</text>
</comment>
<reference evidence="2 3" key="1">
    <citation type="submission" date="2024-04" db="EMBL/GenBank/DDBJ databases">
        <title>Novel species of the genus Ideonella isolated from streams.</title>
        <authorList>
            <person name="Lu H."/>
        </authorList>
    </citation>
    <scope>NUCLEOTIDE SEQUENCE [LARGE SCALE GENOMIC DNA]</scope>
    <source>
        <strain evidence="2 3">DXS29W</strain>
    </source>
</reference>
<dbReference type="RefSeq" id="WP_341428935.1">
    <property type="nucleotide sequence ID" value="NZ_JBBUTG010000030.1"/>
</dbReference>
<evidence type="ECO:0008006" key="4">
    <source>
        <dbReference type="Google" id="ProtNLM"/>
    </source>
</evidence>
<dbReference type="InterPro" id="IPR014262">
    <property type="entry name" value="HAF_rpt"/>
</dbReference>
<keyword evidence="3" id="KW-1185">Reference proteome</keyword>
<sequence length="352" mass="36187">MRQITSPSFKLAAFVLAAVATAAAAAAAPTYRIELVPKGNGIVPTSAYAISDNGNIAGYGRLSGSKTTATFLAPHGGKPVVMDGSQSAGSGRIDVNDAGEVTGNHLDHQSVQGALWLADGTLVDLGTLAGCDAFKPLDYTSPGGLNGPGDVLFHLHCSRQGVAIDAPVVWQQGTLSVLPTLGGTHTYSSDLNDAGQVAGSSEQADGSRRAFIWHNGTMTSLGTLGGLNSYGSAISELGHVAGSSSLADGSSRTFLHDGSVMHELPLCEGKRAIEPVGVTTDDLVVGVYGSRQNRRTALIQNGQCQLLTTHLDASGPSWTNLSARGVNNHGVIVGEGDYLGQQRAFKATPIGR</sequence>
<evidence type="ECO:0000313" key="2">
    <source>
        <dbReference type="EMBL" id="MEK8034506.1"/>
    </source>
</evidence>
<dbReference type="NCBIfam" id="TIGR02913">
    <property type="entry name" value="HAF_rpt"/>
    <property type="match status" value="1"/>
</dbReference>
<feature type="chain" id="PRO_5045058798" description="HAF repeat-containing protein" evidence="1">
    <location>
        <begin position="28"/>
        <end position="352"/>
    </location>
</feature>
<gene>
    <name evidence="2" type="ORF">AACH06_27060</name>
</gene>